<dbReference type="EMBL" id="ODYU01002097">
    <property type="protein sequence ID" value="SOQ39175.1"/>
    <property type="molecule type" value="Genomic_DNA"/>
</dbReference>
<dbReference type="PANTHER" id="PTHR24260">
    <property type="match status" value="1"/>
</dbReference>
<dbReference type="InterPro" id="IPR009003">
    <property type="entry name" value="Peptidase_S1_PA"/>
</dbReference>
<evidence type="ECO:0000313" key="5">
    <source>
        <dbReference type="RefSeq" id="XP_050558727.1"/>
    </source>
</evidence>
<organism evidence="3">
    <name type="scientific">Spodoptera frugiperda</name>
    <name type="common">Fall armyworm</name>
    <dbReference type="NCBI Taxonomy" id="7108"/>
    <lineage>
        <taxon>Eukaryota</taxon>
        <taxon>Metazoa</taxon>
        <taxon>Ecdysozoa</taxon>
        <taxon>Arthropoda</taxon>
        <taxon>Hexapoda</taxon>
        <taxon>Insecta</taxon>
        <taxon>Pterygota</taxon>
        <taxon>Neoptera</taxon>
        <taxon>Endopterygota</taxon>
        <taxon>Lepidoptera</taxon>
        <taxon>Glossata</taxon>
        <taxon>Ditrysia</taxon>
        <taxon>Noctuoidea</taxon>
        <taxon>Noctuidae</taxon>
        <taxon>Amphipyrinae</taxon>
        <taxon>Spodoptera</taxon>
    </lineage>
</organism>
<dbReference type="OrthoDB" id="7265343at2759"/>
<dbReference type="AlphaFoldDB" id="A0A2H1VEB7"/>
<dbReference type="SMART" id="SM00020">
    <property type="entry name" value="Tryp_SPc"/>
    <property type="match status" value="1"/>
</dbReference>
<dbReference type="GO" id="GO:0004252">
    <property type="term" value="F:serine-type endopeptidase activity"/>
    <property type="evidence" value="ECO:0007669"/>
    <property type="project" value="InterPro"/>
</dbReference>
<evidence type="ECO:0000259" key="2">
    <source>
        <dbReference type="PROSITE" id="PS50240"/>
    </source>
</evidence>
<keyword evidence="1" id="KW-1133">Transmembrane helix</keyword>
<dbReference type="GeneID" id="118279934"/>
<reference evidence="5" key="2">
    <citation type="submission" date="2025-04" db="UniProtKB">
        <authorList>
            <consortium name="RefSeq"/>
        </authorList>
    </citation>
    <scope>IDENTIFICATION</scope>
    <source>
        <tissue evidence="5">Whole larval tissue</tissue>
    </source>
</reference>
<dbReference type="Gene3D" id="2.40.10.10">
    <property type="entry name" value="Trypsin-like serine proteases"/>
    <property type="match status" value="2"/>
</dbReference>
<dbReference type="SUPFAM" id="SSF50494">
    <property type="entry name" value="Trypsin-like serine proteases"/>
    <property type="match status" value="1"/>
</dbReference>
<feature type="domain" description="Peptidase S1" evidence="2">
    <location>
        <begin position="51"/>
        <end position="279"/>
    </location>
</feature>
<gene>
    <name evidence="5" type="primary">LOC118279934</name>
    <name evidence="3" type="ORF">SFRICE_005577</name>
</gene>
<dbReference type="GO" id="GO:0006508">
    <property type="term" value="P:proteolysis"/>
    <property type="evidence" value="ECO:0007669"/>
    <property type="project" value="InterPro"/>
</dbReference>
<reference evidence="3" key="1">
    <citation type="submission" date="2016-07" db="EMBL/GenBank/DDBJ databases">
        <authorList>
            <person name="Bretaudeau A."/>
        </authorList>
    </citation>
    <scope>NUCLEOTIDE SEQUENCE</scope>
    <source>
        <strain evidence="3">Rice</strain>
        <tissue evidence="3">Whole body</tissue>
    </source>
</reference>
<dbReference type="Pfam" id="PF00089">
    <property type="entry name" value="Trypsin"/>
    <property type="match status" value="1"/>
</dbReference>
<dbReference type="RefSeq" id="XP_050558727.1">
    <property type="nucleotide sequence ID" value="XM_050702770.1"/>
</dbReference>
<name>A0A2H1VEB7_SPOFR</name>
<evidence type="ECO:0000313" key="3">
    <source>
        <dbReference type="EMBL" id="SOQ39175.1"/>
    </source>
</evidence>
<dbReference type="InterPro" id="IPR043504">
    <property type="entry name" value="Peptidase_S1_PA_chymotrypsin"/>
</dbReference>
<proteinExistence type="predicted"/>
<keyword evidence="1" id="KW-0812">Transmembrane</keyword>
<dbReference type="InterPro" id="IPR051333">
    <property type="entry name" value="CLIP_Serine_Protease"/>
</dbReference>
<dbReference type="PROSITE" id="PS50240">
    <property type="entry name" value="TRYPSIN_DOM"/>
    <property type="match status" value="1"/>
</dbReference>
<keyword evidence="4" id="KW-1185">Reference proteome</keyword>
<accession>A0A2H1VEB7</accession>
<dbReference type="Proteomes" id="UP000829999">
    <property type="component" value="Chromosome 22"/>
</dbReference>
<sequence length="281" mass="31869">MMKTSTLAGIGIGVVMFILLIIGIVEMSKFAEHQGSSSTNQCPHRLSQRHVISLSEHNLNRSVMMSLGERFPYVIAITRNATNLWTFACFASVILMQWIVTSAHCRVAGYIHRAILFNDFARNQTFAFPILYWRLHEKYNSSLAKYDIAVAKLNLHSYEPSMKPAVFDESMVTEVEASVWKTVATMDKKVYLTNHFDKYEVRIADPGKCYESYGVPVDDSTICIDTSAYEDCFVHEYGPIYSGDKVVGIIAVKPVDCEMKLAIFTNVSYFTNWILRTTYDG</sequence>
<dbReference type="InterPro" id="IPR001254">
    <property type="entry name" value="Trypsin_dom"/>
</dbReference>
<evidence type="ECO:0000256" key="1">
    <source>
        <dbReference type="SAM" id="Phobius"/>
    </source>
</evidence>
<evidence type="ECO:0000313" key="4">
    <source>
        <dbReference type="Proteomes" id="UP000829999"/>
    </source>
</evidence>
<feature type="transmembrane region" description="Helical" evidence="1">
    <location>
        <begin position="6"/>
        <end position="25"/>
    </location>
</feature>
<dbReference type="PANTHER" id="PTHR24260:SF132">
    <property type="entry name" value="PEPTIDASE S1 DOMAIN-CONTAINING PROTEIN"/>
    <property type="match status" value="1"/>
</dbReference>
<keyword evidence="1" id="KW-0472">Membrane</keyword>
<protein>
    <submittedName>
        <fullName evidence="5">Brachyurin-like</fullName>
    </submittedName>
    <submittedName>
        <fullName evidence="3">SFRICE_005577</fullName>
    </submittedName>
</protein>